<protein>
    <submittedName>
        <fullName evidence="2">Uncharacterized protein</fullName>
    </submittedName>
</protein>
<organism evidence="2">
    <name type="scientific">marine sediment metagenome</name>
    <dbReference type="NCBI Taxonomy" id="412755"/>
    <lineage>
        <taxon>unclassified sequences</taxon>
        <taxon>metagenomes</taxon>
        <taxon>ecological metagenomes</taxon>
    </lineage>
</organism>
<comment type="caution">
    <text evidence="2">The sequence shown here is derived from an EMBL/GenBank/DDBJ whole genome shotgun (WGS) entry which is preliminary data.</text>
</comment>
<name>X1RSV9_9ZZZZ</name>
<gene>
    <name evidence="2" type="ORF">S12H4_21500</name>
</gene>
<evidence type="ECO:0000256" key="1">
    <source>
        <dbReference type="SAM" id="MobiDB-lite"/>
    </source>
</evidence>
<feature type="non-terminal residue" evidence="2">
    <location>
        <position position="1"/>
    </location>
</feature>
<proteinExistence type="predicted"/>
<evidence type="ECO:0000313" key="2">
    <source>
        <dbReference type="EMBL" id="GAI83743.1"/>
    </source>
</evidence>
<reference evidence="2" key="1">
    <citation type="journal article" date="2014" name="Front. Microbiol.">
        <title>High frequency of phylogenetically diverse reductive dehalogenase-homologous genes in deep subseafloor sedimentary metagenomes.</title>
        <authorList>
            <person name="Kawai M."/>
            <person name="Futagami T."/>
            <person name="Toyoda A."/>
            <person name="Takaki Y."/>
            <person name="Nishi S."/>
            <person name="Hori S."/>
            <person name="Arai W."/>
            <person name="Tsubouchi T."/>
            <person name="Morono Y."/>
            <person name="Uchiyama I."/>
            <person name="Ito T."/>
            <person name="Fujiyama A."/>
            <person name="Inagaki F."/>
            <person name="Takami H."/>
        </authorList>
    </citation>
    <scope>NUCLEOTIDE SEQUENCE</scope>
    <source>
        <strain evidence="2">Expedition CK06-06</strain>
    </source>
</reference>
<sequence>DLVKTGEKYQEAQLKKRSTSGEEYAQKAQAYRAEIEIYVVDRLSNLTKAMKDIFKSEALREYSGPIQGDINALQAWELLSEFDTFVIDINKWTEAFSFDGQTPQAEQQMGEVKENSKTTDFSSKTIEGKKGKAKQQSTEQSETQPVKQNTQLGLFDNKQKSSAFDYLKTQDNSLSGDLKYKIK</sequence>
<dbReference type="AlphaFoldDB" id="X1RSV9"/>
<dbReference type="EMBL" id="BARW01011063">
    <property type="protein sequence ID" value="GAI83743.1"/>
    <property type="molecule type" value="Genomic_DNA"/>
</dbReference>
<feature type="compositionally biased region" description="Polar residues" evidence="1">
    <location>
        <begin position="134"/>
        <end position="152"/>
    </location>
</feature>
<feature type="region of interest" description="Disordered" evidence="1">
    <location>
        <begin position="102"/>
        <end position="154"/>
    </location>
</feature>
<accession>X1RSV9</accession>